<proteinExistence type="inferred from homology"/>
<keyword evidence="1 4" id="KW-0489">Methyltransferase</keyword>
<dbReference type="PROSITE" id="PS00094">
    <property type="entry name" value="C5_MTASE_1"/>
    <property type="match status" value="1"/>
</dbReference>
<dbReference type="PANTHER" id="PTHR10629:SF52">
    <property type="entry name" value="DNA (CYTOSINE-5)-METHYLTRANSFERASE 1"/>
    <property type="match status" value="1"/>
</dbReference>
<evidence type="ECO:0000256" key="6">
    <source>
        <dbReference type="RuleBase" id="RU000417"/>
    </source>
</evidence>
<dbReference type="InterPro" id="IPR018117">
    <property type="entry name" value="C5_DNA_meth_AS"/>
</dbReference>
<dbReference type="SUPFAM" id="SSF53335">
    <property type="entry name" value="S-adenosyl-L-methionine-dependent methyltransferases"/>
    <property type="match status" value="1"/>
</dbReference>
<dbReference type="InterPro" id="IPR029063">
    <property type="entry name" value="SAM-dependent_MTases_sf"/>
</dbReference>
<dbReference type="PROSITE" id="PS51679">
    <property type="entry name" value="SAM_MT_C5"/>
    <property type="match status" value="1"/>
</dbReference>
<dbReference type="PRINTS" id="PR00105">
    <property type="entry name" value="C5METTRFRASE"/>
</dbReference>
<keyword evidence="8" id="KW-1185">Reference proteome</keyword>
<accession>A0ABQ7G579</accession>
<dbReference type="NCBIfam" id="TIGR00675">
    <property type="entry name" value="dcm"/>
    <property type="match status" value="1"/>
</dbReference>
<dbReference type="InterPro" id="IPR001525">
    <property type="entry name" value="C5_MeTfrase"/>
</dbReference>
<organism evidence="7 8">
    <name type="scientific">Dunaliella salina</name>
    <name type="common">Green alga</name>
    <name type="synonym">Protococcus salinus</name>
    <dbReference type="NCBI Taxonomy" id="3046"/>
    <lineage>
        <taxon>Eukaryota</taxon>
        <taxon>Viridiplantae</taxon>
        <taxon>Chlorophyta</taxon>
        <taxon>core chlorophytes</taxon>
        <taxon>Chlorophyceae</taxon>
        <taxon>CS clade</taxon>
        <taxon>Chlamydomonadales</taxon>
        <taxon>Dunaliellaceae</taxon>
        <taxon>Dunaliella</taxon>
    </lineage>
</organism>
<evidence type="ECO:0000256" key="3">
    <source>
        <dbReference type="ARBA" id="ARBA00022691"/>
    </source>
</evidence>
<comment type="caution">
    <text evidence="7">The sequence shown here is derived from an EMBL/GenBank/DDBJ whole genome shotgun (WGS) entry which is preliminary data.</text>
</comment>
<dbReference type="Proteomes" id="UP000815325">
    <property type="component" value="Unassembled WGS sequence"/>
</dbReference>
<keyword evidence="3 4" id="KW-0949">S-adenosyl-L-methionine</keyword>
<dbReference type="Pfam" id="PF00145">
    <property type="entry name" value="DNA_methylase"/>
    <property type="match status" value="1"/>
</dbReference>
<evidence type="ECO:0000256" key="2">
    <source>
        <dbReference type="ARBA" id="ARBA00022679"/>
    </source>
</evidence>
<dbReference type="Gene3D" id="3.90.120.10">
    <property type="entry name" value="DNA Methylase, subunit A, domain 2"/>
    <property type="match status" value="1"/>
</dbReference>
<evidence type="ECO:0000256" key="4">
    <source>
        <dbReference type="PROSITE-ProRule" id="PRU01016"/>
    </source>
</evidence>
<sequence length="298" mass="34067">MNAIDLFCGCGGFSQGLKDSGINVIAAIDVWDKAIESYKQNFNDLAICADLSTFGPEKLNDMFENKRIDILVGGPPCCGFSMAGRRDKKDPRSSLFMHFCEYLNYHEPKLFMMENVLGILSMKTENSEKSINIIMEQLGKKYDCQIHKVCASDYEVPQNRNRVIIVGIHKDLKMSESLRDFISPILEKQEHILVKEVTDWYTSKKRKNEGFGAQYLDMDKPSYTIPARYYKDGYDALVKYDETCVRRLTPLELKRIQSFPDDFVLVGNNKEVIMQIGNAIPCRLAYYLGQSAINTLLQ</sequence>
<comment type="catalytic activity">
    <reaction evidence="6">
        <text>a 2'-deoxycytidine in DNA + S-adenosyl-L-methionine = a 5-methyl-2'-deoxycytidine in DNA + S-adenosyl-L-homocysteine + H(+)</text>
        <dbReference type="Rhea" id="RHEA:13681"/>
        <dbReference type="Rhea" id="RHEA-COMP:11369"/>
        <dbReference type="Rhea" id="RHEA-COMP:11370"/>
        <dbReference type="ChEBI" id="CHEBI:15378"/>
        <dbReference type="ChEBI" id="CHEBI:57856"/>
        <dbReference type="ChEBI" id="CHEBI:59789"/>
        <dbReference type="ChEBI" id="CHEBI:85452"/>
        <dbReference type="ChEBI" id="CHEBI:85454"/>
        <dbReference type="EC" id="2.1.1.37"/>
    </reaction>
</comment>
<evidence type="ECO:0000313" key="7">
    <source>
        <dbReference type="EMBL" id="KAF5829756.1"/>
    </source>
</evidence>
<dbReference type="GO" id="GO:0032259">
    <property type="term" value="P:methylation"/>
    <property type="evidence" value="ECO:0007669"/>
    <property type="project" value="UniProtKB-KW"/>
</dbReference>
<dbReference type="EMBL" id="MU070117">
    <property type="protein sequence ID" value="KAF5829756.1"/>
    <property type="molecule type" value="Genomic_DNA"/>
</dbReference>
<evidence type="ECO:0000256" key="5">
    <source>
        <dbReference type="RuleBase" id="RU000416"/>
    </source>
</evidence>
<gene>
    <name evidence="7" type="ORF">DUNSADRAFT_15538</name>
</gene>
<comment type="similarity">
    <text evidence="4 5">Belongs to the class I-like SAM-binding methyltransferase superfamily. C5-methyltransferase family.</text>
</comment>
<dbReference type="InterPro" id="IPR050390">
    <property type="entry name" value="C5-Methyltransferase"/>
</dbReference>
<dbReference type="Gene3D" id="3.40.50.150">
    <property type="entry name" value="Vaccinia Virus protein VP39"/>
    <property type="match status" value="1"/>
</dbReference>
<keyword evidence="2 4" id="KW-0808">Transferase</keyword>
<protein>
    <recommendedName>
        <fullName evidence="6">Cytosine-specific methyltransferase</fullName>
        <ecNumber evidence="6">2.1.1.37</ecNumber>
    </recommendedName>
</protein>
<reference evidence="7" key="1">
    <citation type="submission" date="2017-08" db="EMBL/GenBank/DDBJ databases">
        <authorList>
            <person name="Polle J.E."/>
            <person name="Barry K."/>
            <person name="Cushman J."/>
            <person name="Schmutz J."/>
            <person name="Tran D."/>
            <person name="Hathwaick L.T."/>
            <person name="Yim W.C."/>
            <person name="Jenkins J."/>
            <person name="Mckie-Krisberg Z.M."/>
            <person name="Prochnik S."/>
            <person name="Lindquist E."/>
            <person name="Dockter R.B."/>
            <person name="Adam C."/>
            <person name="Molina H."/>
            <person name="Bunkerborg J."/>
            <person name="Jin E."/>
            <person name="Buchheim M."/>
            <person name="Magnuson J."/>
        </authorList>
    </citation>
    <scope>NUCLEOTIDE SEQUENCE</scope>
    <source>
        <strain evidence="7">CCAP 19/18</strain>
    </source>
</reference>
<dbReference type="GO" id="GO:0008168">
    <property type="term" value="F:methyltransferase activity"/>
    <property type="evidence" value="ECO:0007669"/>
    <property type="project" value="UniProtKB-KW"/>
</dbReference>
<evidence type="ECO:0000313" key="8">
    <source>
        <dbReference type="Proteomes" id="UP000815325"/>
    </source>
</evidence>
<evidence type="ECO:0000256" key="1">
    <source>
        <dbReference type="ARBA" id="ARBA00022603"/>
    </source>
</evidence>
<dbReference type="EC" id="2.1.1.37" evidence="6"/>
<feature type="active site" evidence="4">
    <location>
        <position position="77"/>
    </location>
</feature>
<name>A0ABQ7G579_DUNSA</name>
<dbReference type="PANTHER" id="PTHR10629">
    <property type="entry name" value="CYTOSINE-SPECIFIC METHYLTRANSFERASE"/>
    <property type="match status" value="1"/>
</dbReference>